<keyword evidence="8" id="KW-1185">Reference proteome</keyword>
<evidence type="ECO:0000256" key="5">
    <source>
        <dbReference type="SAM" id="Phobius"/>
    </source>
</evidence>
<dbReference type="InterPro" id="IPR037185">
    <property type="entry name" value="EmrE-like"/>
</dbReference>
<organism evidence="7 8">
    <name type="scientific">Flemingia macrophylla</name>
    <dbReference type="NCBI Taxonomy" id="520843"/>
    <lineage>
        <taxon>Eukaryota</taxon>
        <taxon>Viridiplantae</taxon>
        <taxon>Streptophyta</taxon>
        <taxon>Embryophyta</taxon>
        <taxon>Tracheophyta</taxon>
        <taxon>Spermatophyta</taxon>
        <taxon>Magnoliopsida</taxon>
        <taxon>eudicotyledons</taxon>
        <taxon>Gunneridae</taxon>
        <taxon>Pentapetalae</taxon>
        <taxon>rosids</taxon>
        <taxon>fabids</taxon>
        <taxon>Fabales</taxon>
        <taxon>Fabaceae</taxon>
        <taxon>Papilionoideae</taxon>
        <taxon>50 kb inversion clade</taxon>
        <taxon>NPAAA clade</taxon>
        <taxon>indigoferoid/millettioid clade</taxon>
        <taxon>Phaseoleae</taxon>
        <taxon>Flemingia</taxon>
    </lineage>
</organism>
<dbReference type="Pfam" id="PF03151">
    <property type="entry name" value="TPT"/>
    <property type="match status" value="1"/>
</dbReference>
<dbReference type="InterPro" id="IPR050186">
    <property type="entry name" value="TPT_transporter"/>
</dbReference>
<dbReference type="GO" id="GO:0016020">
    <property type="term" value="C:membrane"/>
    <property type="evidence" value="ECO:0007669"/>
    <property type="project" value="UniProtKB-SubCell"/>
</dbReference>
<dbReference type="InterPro" id="IPR004853">
    <property type="entry name" value="Sugar_P_trans_dom"/>
</dbReference>
<dbReference type="AlphaFoldDB" id="A0ABD1NAZ2"/>
<feature type="transmembrane region" description="Helical" evidence="5">
    <location>
        <begin position="95"/>
        <end position="114"/>
    </location>
</feature>
<evidence type="ECO:0000256" key="3">
    <source>
        <dbReference type="ARBA" id="ARBA00022989"/>
    </source>
</evidence>
<dbReference type="Proteomes" id="UP001603857">
    <property type="component" value="Unassembled WGS sequence"/>
</dbReference>
<feature type="transmembrane region" description="Helical" evidence="5">
    <location>
        <begin position="15"/>
        <end position="34"/>
    </location>
</feature>
<sequence length="135" mass="14795">MVCGNTSLRYLPVSFNQAVGATTPFFTAVFAFLITCRTETAPVYLALVPVVLGIVVASNSEPLFRLPRLCGLHRRSCPEGILLNSDVKKLHSMNLLLYMAPFTAFILLPFTLYIEGNVLAFTLEKGNSCRSHIAA</sequence>
<gene>
    <name evidence="7" type="ORF">Fmac_006568</name>
</gene>
<comment type="caution">
    <text evidence="7">The sequence shown here is derived from an EMBL/GenBank/DDBJ whole genome shotgun (WGS) entry which is preliminary data.</text>
</comment>
<evidence type="ECO:0000259" key="6">
    <source>
        <dbReference type="Pfam" id="PF03151"/>
    </source>
</evidence>
<evidence type="ECO:0000256" key="1">
    <source>
        <dbReference type="ARBA" id="ARBA00004141"/>
    </source>
</evidence>
<dbReference type="PANTHER" id="PTHR11132">
    <property type="entry name" value="SOLUTE CARRIER FAMILY 35"/>
    <property type="match status" value="1"/>
</dbReference>
<comment type="subcellular location">
    <subcellularLocation>
        <location evidence="1">Membrane</location>
        <topology evidence="1">Multi-pass membrane protein</topology>
    </subcellularLocation>
</comment>
<accession>A0ABD1NAZ2</accession>
<keyword evidence="4 5" id="KW-0472">Membrane</keyword>
<feature type="transmembrane region" description="Helical" evidence="5">
    <location>
        <begin position="41"/>
        <end position="58"/>
    </location>
</feature>
<protein>
    <recommendedName>
        <fullName evidence="6">Sugar phosphate transporter domain-containing protein</fullName>
    </recommendedName>
</protein>
<reference evidence="7 8" key="1">
    <citation type="submission" date="2024-08" db="EMBL/GenBank/DDBJ databases">
        <title>Insights into the chromosomal genome structure of Flemingia macrophylla.</title>
        <authorList>
            <person name="Ding Y."/>
            <person name="Zhao Y."/>
            <person name="Bi W."/>
            <person name="Wu M."/>
            <person name="Zhao G."/>
            <person name="Gong Y."/>
            <person name="Li W."/>
            <person name="Zhang P."/>
        </authorList>
    </citation>
    <scope>NUCLEOTIDE SEQUENCE [LARGE SCALE GENOMIC DNA]</scope>
    <source>
        <strain evidence="7">DYQJB</strain>
        <tissue evidence="7">Leaf</tissue>
    </source>
</reference>
<keyword evidence="3 5" id="KW-1133">Transmembrane helix</keyword>
<proteinExistence type="predicted"/>
<evidence type="ECO:0000256" key="2">
    <source>
        <dbReference type="ARBA" id="ARBA00022692"/>
    </source>
</evidence>
<feature type="domain" description="Sugar phosphate transporter" evidence="6">
    <location>
        <begin position="2"/>
        <end position="120"/>
    </location>
</feature>
<evidence type="ECO:0000313" key="8">
    <source>
        <dbReference type="Proteomes" id="UP001603857"/>
    </source>
</evidence>
<keyword evidence="2 5" id="KW-0812">Transmembrane</keyword>
<name>A0ABD1NAZ2_9FABA</name>
<dbReference type="SUPFAM" id="SSF103481">
    <property type="entry name" value="Multidrug resistance efflux transporter EmrE"/>
    <property type="match status" value="1"/>
</dbReference>
<evidence type="ECO:0000313" key="7">
    <source>
        <dbReference type="EMBL" id="KAL2345283.1"/>
    </source>
</evidence>
<dbReference type="EMBL" id="JBGMDY010000002">
    <property type="protein sequence ID" value="KAL2345283.1"/>
    <property type="molecule type" value="Genomic_DNA"/>
</dbReference>
<evidence type="ECO:0000256" key="4">
    <source>
        <dbReference type="ARBA" id="ARBA00023136"/>
    </source>
</evidence>